<keyword evidence="1" id="KW-0233">DNA recombination</keyword>
<dbReference type="PANTHER" id="PTHR34605">
    <property type="entry name" value="PHAGE_INTEGRASE DOMAIN-CONTAINING PROTEIN"/>
    <property type="match status" value="1"/>
</dbReference>
<dbReference type="EMBL" id="PGCI01000041">
    <property type="protein sequence ID" value="PLW46283.1"/>
    <property type="molecule type" value="Genomic_DNA"/>
</dbReference>
<dbReference type="GO" id="GO:0006310">
    <property type="term" value="P:DNA recombination"/>
    <property type="evidence" value="ECO:0007669"/>
    <property type="project" value="UniProtKB-KW"/>
</dbReference>
<dbReference type="Proteomes" id="UP000235392">
    <property type="component" value="Unassembled WGS sequence"/>
</dbReference>
<dbReference type="GO" id="GO:0003677">
    <property type="term" value="F:DNA binding"/>
    <property type="evidence" value="ECO:0007669"/>
    <property type="project" value="InterPro"/>
</dbReference>
<dbReference type="AlphaFoldDB" id="A0A2N5V8G3"/>
<gene>
    <name evidence="3" type="ORF">PCASD_03756</name>
</gene>
<sequence>MLKASGRRDTVIPPKPGKSPVPVSDLANLVRLLLGRRPKAESIKDLAIIAFWGIERIGELTHRSNRGPIGYHTKPTNQDVKHFSNVTVIKIHQAKTAKPGEIQLIKLRPMNSPLCPVKAIEQRLRTTLMGTDSLFGHDRDTTRVNITQQRANNVLSAVWQHLGKPELLGHSFQVGGASLQSAMGINVEQIKNLGRWTSESYQRLGNVTILPKRDGSGAKAQALKGSETWVGRHPSVFPSGSGSIQRVLRTRSTHTRRPLET</sequence>
<proteinExistence type="predicted"/>
<feature type="region of interest" description="Disordered" evidence="2">
    <location>
        <begin position="231"/>
        <end position="261"/>
    </location>
</feature>
<evidence type="ECO:0008006" key="5">
    <source>
        <dbReference type="Google" id="ProtNLM"/>
    </source>
</evidence>
<feature type="compositionally biased region" description="Basic residues" evidence="2">
    <location>
        <begin position="248"/>
        <end position="261"/>
    </location>
</feature>
<dbReference type="PANTHER" id="PTHR34605:SF3">
    <property type="entry name" value="P CELL-TYPE AGGLUTINATION PROTEIN MAP4-LIKE-RELATED"/>
    <property type="match status" value="1"/>
</dbReference>
<dbReference type="Gene3D" id="1.10.443.10">
    <property type="entry name" value="Intergrase catalytic core"/>
    <property type="match status" value="1"/>
</dbReference>
<name>A0A2N5V8G3_9BASI</name>
<evidence type="ECO:0000256" key="2">
    <source>
        <dbReference type="SAM" id="MobiDB-lite"/>
    </source>
</evidence>
<organism evidence="3 4">
    <name type="scientific">Puccinia coronata f. sp. avenae</name>
    <dbReference type="NCBI Taxonomy" id="200324"/>
    <lineage>
        <taxon>Eukaryota</taxon>
        <taxon>Fungi</taxon>
        <taxon>Dikarya</taxon>
        <taxon>Basidiomycota</taxon>
        <taxon>Pucciniomycotina</taxon>
        <taxon>Pucciniomycetes</taxon>
        <taxon>Pucciniales</taxon>
        <taxon>Pucciniaceae</taxon>
        <taxon>Puccinia</taxon>
    </lineage>
</organism>
<protein>
    <recommendedName>
        <fullName evidence="5">Tyr recombinase domain-containing protein</fullName>
    </recommendedName>
</protein>
<dbReference type="InterPro" id="IPR013762">
    <property type="entry name" value="Integrase-like_cat_sf"/>
</dbReference>
<dbReference type="GO" id="GO:0015074">
    <property type="term" value="P:DNA integration"/>
    <property type="evidence" value="ECO:0007669"/>
    <property type="project" value="InterPro"/>
</dbReference>
<reference evidence="3 4" key="1">
    <citation type="submission" date="2017-11" db="EMBL/GenBank/DDBJ databases">
        <title>De novo assembly and phasing of dikaryotic genomes from two isolates of Puccinia coronata f. sp. avenae, the causal agent of oat crown rust.</title>
        <authorList>
            <person name="Miller M.E."/>
            <person name="Zhang Y."/>
            <person name="Omidvar V."/>
            <person name="Sperschneider J."/>
            <person name="Schwessinger B."/>
            <person name="Raley C."/>
            <person name="Palmer J.M."/>
            <person name="Garnica D."/>
            <person name="Upadhyaya N."/>
            <person name="Rathjen J."/>
            <person name="Taylor J.M."/>
            <person name="Park R.F."/>
            <person name="Dodds P.N."/>
            <person name="Hirsch C.D."/>
            <person name="Kianian S.F."/>
            <person name="Figueroa M."/>
        </authorList>
    </citation>
    <scope>NUCLEOTIDE SEQUENCE [LARGE SCALE GENOMIC DNA]</scope>
    <source>
        <strain evidence="3">12SD80</strain>
    </source>
</reference>
<dbReference type="InterPro" id="IPR011010">
    <property type="entry name" value="DNA_brk_join_enz"/>
</dbReference>
<evidence type="ECO:0000256" key="1">
    <source>
        <dbReference type="ARBA" id="ARBA00023172"/>
    </source>
</evidence>
<evidence type="ECO:0000313" key="3">
    <source>
        <dbReference type="EMBL" id="PLW46283.1"/>
    </source>
</evidence>
<dbReference type="SUPFAM" id="SSF56349">
    <property type="entry name" value="DNA breaking-rejoining enzymes"/>
    <property type="match status" value="1"/>
</dbReference>
<accession>A0A2N5V8G3</accession>
<comment type="caution">
    <text evidence="3">The sequence shown here is derived from an EMBL/GenBank/DDBJ whole genome shotgun (WGS) entry which is preliminary data.</text>
</comment>
<evidence type="ECO:0000313" key="4">
    <source>
        <dbReference type="Proteomes" id="UP000235392"/>
    </source>
</evidence>
<dbReference type="InterPro" id="IPR052925">
    <property type="entry name" value="Phage_Integrase-like_Recomb"/>
</dbReference>